<reference evidence="1 2" key="1">
    <citation type="journal article" date="2016" name="Front. Microbiol.">
        <title>Single-Cell (Meta-)Genomics of a Dimorphic Candidatus Thiomargarita nelsonii Reveals Genomic Plasticity.</title>
        <authorList>
            <person name="Flood B.E."/>
            <person name="Fliss P."/>
            <person name="Jones D.S."/>
            <person name="Dick G.J."/>
            <person name="Jain S."/>
            <person name="Kaster A.K."/>
            <person name="Winkel M."/>
            <person name="Mussmann M."/>
            <person name="Bailey J."/>
        </authorList>
    </citation>
    <scope>NUCLEOTIDE SEQUENCE [LARGE SCALE GENOMIC DNA]</scope>
    <source>
        <strain evidence="1">Hydrate Ridge</strain>
    </source>
</reference>
<evidence type="ECO:0000313" key="1">
    <source>
        <dbReference type="EMBL" id="TGO02537.1"/>
    </source>
</evidence>
<evidence type="ECO:0000313" key="2">
    <source>
        <dbReference type="Proteomes" id="UP000030428"/>
    </source>
</evidence>
<gene>
    <name evidence="1" type="ORF">PN36_23475</name>
</gene>
<accession>A0A4E0QNF7</accession>
<dbReference type="AlphaFoldDB" id="A0A4E0QNF7"/>
<dbReference type="Proteomes" id="UP000030428">
    <property type="component" value="Unassembled WGS sequence"/>
</dbReference>
<keyword evidence="2" id="KW-1185">Reference proteome</keyword>
<organism evidence="1 2">
    <name type="scientific">Candidatus Thiomargarita nelsonii</name>
    <dbReference type="NCBI Taxonomy" id="1003181"/>
    <lineage>
        <taxon>Bacteria</taxon>
        <taxon>Pseudomonadati</taxon>
        <taxon>Pseudomonadota</taxon>
        <taxon>Gammaproteobacteria</taxon>
        <taxon>Thiotrichales</taxon>
        <taxon>Thiotrichaceae</taxon>
        <taxon>Thiomargarita</taxon>
    </lineage>
</organism>
<proteinExistence type="predicted"/>
<dbReference type="EMBL" id="JSZA02000115">
    <property type="protein sequence ID" value="TGO02537.1"/>
    <property type="molecule type" value="Genomic_DNA"/>
</dbReference>
<sequence length="125" mass="14010">MSENNVILTGALFQALNAKLKNKGIPAIENTQIAVKLGILFTLKTHNYVNFKGEYVVLKDAQILELHTIIKEYFNIDLTKELFSLMVTREKMATNSQHPTPSLQPGGLINKIKGVFKTKLQEEPA</sequence>
<name>A0A4E0QNF7_9GAMM</name>
<comment type="caution">
    <text evidence="1">The sequence shown here is derived from an EMBL/GenBank/DDBJ whole genome shotgun (WGS) entry which is preliminary data.</text>
</comment>
<protein>
    <submittedName>
        <fullName evidence="1">Uncharacterized protein</fullName>
    </submittedName>
</protein>